<gene>
    <name evidence="4" type="ORF">GCM10009775_20480</name>
</gene>
<feature type="domain" description="Sulfatase N-terminal" evidence="3">
    <location>
        <begin position="4"/>
        <end position="335"/>
    </location>
</feature>
<dbReference type="EMBL" id="BAAAOF010000004">
    <property type="protein sequence ID" value="GAA1928337.1"/>
    <property type="molecule type" value="Genomic_DNA"/>
</dbReference>
<dbReference type="InterPro" id="IPR017850">
    <property type="entry name" value="Alkaline_phosphatase_core_sf"/>
</dbReference>
<keyword evidence="2" id="KW-0378">Hydrolase</keyword>
<evidence type="ECO:0000313" key="5">
    <source>
        <dbReference type="Proteomes" id="UP001501343"/>
    </source>
</evidence>
<evidence type="ECO:0000259" key="3">
    <source>
        <dbReference type="Pfam" id="PF00884"/>
    </source>
</evidence>
<name>A0ABP5B2H2_9MICO</name>
<keyword evidence="1" id="KW-0479">Metal-binding</keyword>
<dbReference type="Pfam" id="PF00884">
    <property type="entry name" value="Sulfatase"/>
    <property type="match status" value="1"/>
</dbReference>
<accession>A0ABP5B2H2</accession>
<comment type="caution">
    <text evidence="4">The sequence shown here is derived from an EMBL/GenBank/DDBJ whole genome shotgun (WGS) entry which is preliminary data.</text>
</comment>
<evidence type="ECO:0000256" key="2">
    <source>
        <dbReference type="ARBA" id="ARBA00022801"/>
    </source>
</evidence>
<dbReference type="PANTHER" id="PTHR45953">
    <property type="entry name" value="IDURONATE 2-SULFATASE"/>
    <property type="match status" value="1"/>
</dbReference>
<dbReference type="SUPFAM" id="SSF53649">
    <property type="entry name" value="Alkaline phosphatase-like"/>
    <property type="match status" value="1"/>
</dbReference>
<dbReference type="Proteomes" id="UP001501343">
    <property type="component" value="Unassembled WGS sequence"/>
</dbReference>
<sequence>MRAIMVMFDSLNRRMLPTYGGDWVHAPNFERLASRTVTFDNCYGGSMPCMPARREMHTGRYNFLHRSWGPLEPFDDSVPSMLKSAGVHTHLATDHQHYWEDGGATYHNRYSTYEFFRGQEGDPWKGQIADPEIPDALGMTSKVKPKLWRQDWVNRAHLGDKADHPQTLTFDAGVEFIETNKGEDSWFVQIETFDPHEPFFSYAEYKTHYAGAEYDGPHFDWPDYAKVTEAPEAVEHARAEYAALLTMCDESLGRVLDLMDEHDMWDDTMLIVCTDHGFMLGEHGWWGKNVQPWYDETIHNPLFVWDPRAQVAGERRGALVQTIDFGPTLLDFFGVDPTGDMQGASLAPVVADDTPVREYGLFGVFGGHVCVTDGRYVYMRASATPQNQPLSEHTLMPTVMTGFFPQQQLTNAELVDPLPFTKGLKVLKTPAQAWVSPFAFGTQLFDLHTDPEQVAPLGDADLELQLATALRDAMLAADAPAEQFARLGLPAYGELTAEHLLIEAQWQMLQLSLAPAARADDFGADGVILDTPISQLLADARTRAVLVERAPMLAGGPMIQMIGGMSLLQIAAMMVGLLPRPVLAGLAQLLTAAETSDQPVPVEPA</sequence>
<reference evidence="5" key="1">
    <citation type="journal article" date="2019" name="Int. J. Syst. Evol. Microbiol.">
        <title>The Global Catalogue of Microorganisms (GCM) 10K type strain sequencing project: providing services to taxonomists for standard genome sequencing and annotation.</title>
        <authorList>
            <consortium name="The Broad Institute Genomics Platform"/>
            <consortium name="The Broad Institute Genome Sequencing Center for Infectious Disease"/>
            <person name="Wu L."/>
            <person name="Ma J."/>
        </authorList>
    </citation>
    <scope>NUCLEOTIDE SEQUENCE [LARGE SCALE GENOMIC DNA]</scope>
    <source>
        <strain evidence="5">JCM 14900</strain>
    </source>
</reference>
<dbReference type="CDD" id="cd16148">
    <property type="entry name" value="sulfatase_like"/>
    <property type="match status" value="1"/>
</dbReference>
<organism evidence="4 5">
    <name type="scientific">Microbacterium aoyamense</name>
    <dbReference type="NCBI Taxonomy" id="344166"/>
    <lineage>
        <taxon>Bacteria</taxon>
        <taxon>Bacillati</taxon>
        <taxon>Actinomycetota</taxon>
        <taxon>Actinomycetes</taxon>
        <taxon>Micrococcales</taxon>
        <taxon>Microbacteriaceae</taxon>
        <taxon>Microbacterium</taxon>
    </lineage>
</organism>
<dbReference type="InterPro" id="IPR000917">
    <property type="entry name" value="Sulfatase_N"/>
</dbReference>
<dbReference type="RefSeq" id="WP_248148792.1">
    <property type="nucleotide sequence ID" value="NZ_BAAAOF010000004.1"/>
</dbReference>
<dbReference type="Gene3D" id="3.40.720.10">
    <property type="entry name" value="Alkaline Phosphatase, subunit A"/>
    <property type="match status" value="1"/>
</dbReference>
<dbReference type="PANTHER" id="PTHR45953:SF1">
    <property type="entry name" value="IDURONATE 2-SULFATASE"/>
    <property type="match status" value="1"/>
</dbReference>
<protein>
    <submittedName>
        <fullName evidence="4">Sulfatase</fullName>
    </submittedName>
</protein>
<evidence type="ECO:0000313" key="4">
    <source>
        <dbReference type="EMBL" id="GAA1928337.1"/>
    </source>
</evidence>
<keyword evidence="5" id="KW-1185">Reference proteome</keyword>
<evidence type="ECO:0000256" key="1">
    <source>
        <dbReference type="ARBA" id="ARBA00022723"/>
    </source>
</evidence>
<proteinExistence type="predicted"/>